<sequence length="44" mass="5060">MKHLKSIKGTLITVLLICLCLKVIAWVLLPIRDEAERRRRDTSG</sequence>
<dbReference type="AlphaFoldDB" id="A0A4R6J5I8"/>
<comment type="caution">
    <text evidence="1">The sequence shown here is derived from an EMBL/GenBank/DDBJ whole genome shotgun (WGS) entry which is preliminary data.</text>
</comment>
<evidence type="ECO:0000313" key="2">
    <source>
        <dbReference type="Proteomes" id="UP000295388"/>
    </source>
</evidence>
<proteinExistence type="predicted"/>
<reference evidence="1 2" key="1">
    <citation type="submission" date="2019-03" db="EMBL/GenBank/DDBJ databases">
        <title>Genomic Encyclopedia of Type Strains, Phase III (KMG-III): the genomes of soil and plant-associated and newly described type strains.</title>
        <authorList>
            <person name="Whitman W."/>
        </authorList>
    </citation>
    <scope>NUCLEOTIDE SEQUENCE [LARGE SCALE GENOMIC DNA]</scope>
    <source>
        <strain evidence="1 2">VKM Ac-2527</strain>
    </source>
</reference>
<evidence type="ECO:0000313" key="1">
    <source>
        <dbReference type="EMBL" id="TDO30682.1"/>
    </source>
</evidence>
<dbReference type="EMBL" id="SNWQ01000035">
    <property type="protein sequence ID" value="TDO30682.1"/>
    <property type="molecule type" value="Genomic_DNA"/>
</dbReference>
<keyword evidence="2" id="KW-1185">Reference proteome</keyword>
<name>A0A4R6J5I8_9ACTN</name>
<organism evidence="1 2">
    <name type="scientific">Kribbella caucasensis</name>
    <dbReference type="NCBI Taxonomy" id="2512215"/>
    <lineage>
        <taxon>Bacteria</taxon>
        <taxon>Bacillati</taxon>
        <taxon>Actinomycetota</taxon>
        <taxon>Actinomycetes</taxon>
        <taxon>Propionibacteriales</taxon>
        <taxon>Kribbellaceae</taxon>
        <taxon>Kribbella</taxon>
    </lineage>
</organism>
<accession>A0A4R6J5I8</accession>
<gene>
    <name evidence="1" type="ORF">EV643_1354</name>
</gene>
<dbReference type="RefSeq" id="WP_255513086.1">
    <property type="nucleotide sequence ID" value="NZ_SNWQ01000035.1"/>
</dbReference>
<protein>
    <submittedName>
        <fullName evidence="1">Uncharacterized protein</fullName>
    </submittedName>
</protein>
<dbReference type="Proteomes" id="UP000295388">
    <property type="component" value="Unassembled WGS sequence"/>
</dbReference>